<keyword evidence="4 7" id="KW-1133">Transmembrane helix</keyword>
<evidence type="ECO:0000256" key="5">
    <source>
        <dbReference type="ARBA" id="ARBA00023136"/>
    </source>
</evidence>
<evidence type="ECO:0000256" key="3">
    <source>
        <dbReference type="ARBA" id="ARBA00022692"/>
    </source>
</evidence>
<dbReference type="PANTHER" id="PTHR31123">
    <property type="entry name" value="ACCUMULATION OF DYADS PROTEIN 2-RELATED"/>
    <property type="match status" value="1"/>
</dbReference>
<protein>
    <submittedName>
        <fullName evidence="8">Acetate uptake transporter</fullName>
    </submittedName>
</protein>
<comment type="caution">
    <text evidence="8">The sequence shown here is derived from an EMBL/GenBank/DDBJ whole genome shotgun (WGS) entry which is preliminary data.</text>
</comment>
<evidence type="ECO:0000313" key="8">
    <source>
        <dbReference type="EMBL" id="MFC0081010.1"/>
    </source>
</evidence>
<feature type="transmembrane region" description="Helical" evidence="7">
    <location>
        <begin position="149"/>
        <end position="168"/>
    </location>
</feature>
<dbReference type="EMBL" id="JBHLYQ010000012">
    <property type="protein sequence ID" value="MFC0081010.1"/>
    <property type="molecule type" value="Genomic_DNA"/>
</dbReference>
<feature type="transmembrane region" description="Helical" evidence="7">
    <location>
        <begin position="90"/>
        <end position="114"/>
    </location>
</feature>
<dbReference type="InterPro" id="IPR000791">
    <property type="entry name" value="Gpr1/Fun34/SatP-like"/>
</dbReference>
<evidence type="ECO:0000256" key="4">
    <source>
        <dbReference type="ARBA" id="ARBA00022989"/>
    </source>
</evidence>
<feature type="transmembrane region" description="Helical" evidence="7">
    <location>
        <begin position="64"/>
        <end position="84"/>
    </location>
</feature>
<name>A0ABV6BZZ9_9ACTN</name>
<dbReference type="RefSeq" id="WP_248105683.1">
    <property type="nucleotide sequence ID" value="NZ_JAKHEX010000003.1"/>
</dbReference>
<keyword evidence="5 7" id="KW-0472">Membrane</keyword>
<dbReference type="PANTHER" id="PTHR31123:SF1">
    <property type="entry name" value="ACCUMULATION OF DYADS PROTEIN 2-RELATED"/>
    <property type="match status" value="1"/>
</dbReference>
<feature type="transmembrane region" description="Helical" evidence="7">
    <location>
        <begin position="32"/>
        <end position="52"/>
    </location>
</feature>
<feature type="transmembrane region" description="Helical" evidence="7">
    <location>
        <begin position="126"/>
        <end position="143"/>
    </location>
</feature>
<feature type="region of interest" description="Disordered" evidence="6">
    <location>
        <begin position="1"/>
        <end position="31"/>
    </location>
</feature>
<dbReference type="NCBIfam" id="NF038013">
    <property type="entry name" value="AceTr_1"/>
    <property type="match status" value="1"/>
</dbReference>
<feature type="transmembrane region" description="Helical" evidence="7">
    <location>
        <begin position="175"/>
        <end position="195"/>
    </location>
</feature>
<accession>A0ABV6BZZ9</accession>
<feature type="compositionally biased region" description="Polar residues" evidence="6">
    <location>
        <begin position="1"/>
        <end position="10"/>
    </location>
</feature>
<sequence length="222" mass="23340">MAPSPESSGSPPRAVPRSDSSSNSVGSSGQRVSPAPIAFGAFAGTTFLLSWVNTGRFSAPGIETAVATAWAFGGLVQLVVGFWHLRNDELFPAVTFGSFGAFWISFALFATLYLDQIPAASRGSATALFLVPWAVFSLYMLVGAVRVNLAVFVAYVLVEATVIALIVGDATGHQSAVHVGGWLGVVLAAEVWYIAAAEVLNHQFGRQLLPLGTRRRATLPSS</sequence>
<feature type="compositionally biased region" description="Low complexity" evidence="6">
    <location>
        <begin position="17"/>
        <end position="31"/>
    </location>
</feature>
<dbReference type="InterPro" id="IPR051633">
    <property type="entry name" value="AceTr"/>
</dbReference>
<comment type="similarity">
    <text evidence="2">Belongs to the acetate uptake transporter (AceTr) (TC 2.A.96) family.</text>
</comment>
<evidence type="ECO:0000256" key="2">
    <source>
        <dbReference type="ARBA" id="ARBA00005587"/>
    </source>
</evidence>
<dbReference type="Pfam" id="PF01184">
    <property type="entry name" value="Gpr1_Fun34_YaaH"/>
    <property type="match status" value="1"/>
</dbReference>
<keyword evidence="9" id="KW-1185">Reference proteome</keyword>
<evidence type="ECO:0000313" key="9">
    <source>
        <dbReference type="Proteomes" id="UP001589788"/>
    </source>
</evidence>
<keyword evidence="3 7" id="KW-0812">Transmembrane</keyword>
<dbReference type="Proteomes" id="UP001589788">
    <property type="component" value="Unassembled WGS sequence"/>
</dbReference>
<comment type="subcellular location">
    <subcellularLocation>
        <location evidence="1">Membrane</location>
        <topology evidence="1">Multi-pass membrane protein</topology>
    </subcellularLocation>
</comment>
<proteinExistence type="inferred from homology"/>
<reference evidence="8 9" key="1">
    <citation type="submission" date="2024-09" db="EMBL/GenBank/DDBJ databases">
        <authorList>
            <person name="Sun Q."/>
            <person name="Mori K."/>
        </authorList>
    </citation>
    <scope>NUCLEOTIDE SEQUENCE [LARGE SCALE GENOMIC DNA]</scope>
    <source>
        <strain evidence="8 9">JCM 15389</strain>
    </source>
</reference>
<gene>
    <name evidence="8" type="ORF">ACFFRE_02405</name>
</gene>
<organism evidence="8 9">
    <name type="scientific">Aciditerrimonas ferrireducens</name>
    <dbReference type="NCBI Taxonomy" id="667306"/>
    <lineage>
        <taxon>Bacteria</taxon>
        <taxon>Bacillati</taxon>
        <taxon>Actinomycetota</taxon>
        <taxon>Acidimicrobiia</taxon>
        <taxon>Acidimicrobiales</taxon>
        <taxon>Acidimicrobiaceae</taxon>
        <taxon>Aciditerrimonas</taxon>
    </lineage>
</organism>
<evidence type="ECO:0000256" key="7">
    <source>
        <dbReference type="SAM" id="Phobius"/>
    </source>
</evidence>
<evidence type="ECO:0000256" key="1">
    <source>
        <dbReference type="ARBA" id="ARBA00004141"/>
    </source>
</evidence>
<evidence type="ECO:0000256" key="6">
    <source>
        <dbReference type="SAM" id="MobiDB-lite"/>
    </source>
</evidence>